<dbReference type="InterPro" id="IPR000387">
    <property type="entry name" value="Tyr_Pase_dom"/>
</dbReference>
<feature type="domain" description="Tyrosine specific protein phosphatases" evidence="2">
    <location>
        <begin position="110"/>
        <end position="179"/>
    </location>
</feature>
<dbReference type="PANTHER" id="PTHR31126">
    <property type="entry name" value="TYROSINE-PROTEIN PHOSPHATASE"/>
    <property type="match status" value="1"/>
</dbReference>
<dbReference type="EMBL" id="RCUY01000001">
    <property type="protein sequence ID" value="RLP84489.1"/>
    <property type="molecule type" value="Genomic_DNA"/>
</dbReference>
<comment type="caution">
    <text evidence="4">The sequence shown here is derived from an EMBL/GenBank/DDBJ whole genome shotgun (WGS) entry which is preliminary data.</text>
</comment>
<gene>
    <name evidence="4" type="ORF">D9V34_00325</name>
    <name evidence="3" type="ORF">D9V34_12620</name>
</gene>
<dbReference type="RefSeq" id="WP_121686980.1">
    <property type="nucleotide sequence ID" value="NZ_RCUY01000001.1"/>
</dbReference>
<dbReference type="GO" id="GO:0004721">
    <property type="term" value="F:phosphoprotein phosphatase activity"/>
    <property type="evidence" value="ECO:0007669"/>
    <property type="project" value="InterPro"/>
</dbReference>
<dbReference type="InterPro" id="IPR029021">
    <property type="entry name" value="Prot-tyrosine_phosphatase-like"/>
</dbReference>
<protein>
    <submittedName>
        <fullName evidence="4">Tyrosine-protein phosphatase</fullName>
    </submittedName>
</protein>
<keyword evidence="5" id="KW-1185">Reference proteome</keyword>
<evidence type="ECO:0000313" key="3">
    <source>
        <dbReference type="EMBL" id="RLP80704.1"/>
    </source>
</evidence>
<comment type="similarity">
    <text evidence="1">Belongs to the protein-tyrosine phosphatase family.</text>
</comment>
<sequence>MTASSALPVPGTVNFRDLGGYPVPGGHTRTGVIYRSDALHNLGEAGRAALTERGIHSIIDLRDEPERAAMPDDVEGLGLRDLHHAVFEGSVDAAATPGLGLGDLYRAILFRHTDVVRAVLTELAEPATTPAIIHCTAGKDRTGVLSALVLLTVGVDREDVLDDYAATQANLAGAWAEHMTEMARSQGIEVTPQLLGIMTESPRDVLASVLVDLYALPGGLEGYLDSAGVGPEIRDRLRALLVEQD</sequence>
<dbReference type="EMBL" id="RCUY01000011">
    <property type="protein sequence ID" value="RLP80704.1"/>
    <property type="molecule type" value="Genomic_DNA"/>
</dbReference>
<organism evidence="4 5">
    <name type="scientific">Mycetocola lacteus</name>
    <dbReference type="NCBI Taxonomy" id="76637"/>
    <lineage>
        <taxon>Bacteria</taxon>
        <taxon>Bacillati</taxon>
        <taxon>Actinomycetota</taxon>
        <taxon>Actinomycetes</taxon>
        <taxon>Micrococcales</taxon>
        <taxon>Microbacteriaceae</taxon>
        <taxon>Mycetocola</taxon>
    </lineage>
</organism>
<dbReference type="Gene3D" id="3.90.190.10">
    <property type="entry name" value="Protein tyrosine phosphatase superfamily"/>
    <property type="match status" value="1"/>
</dbReference>
<evidence type="ECO:0000313" key="5">
    <source>
        <dbReference type="Proteomes" id="UP000269438"/>
    </source>
</evidence>
<evidence type="ECO:0000259" key="2">
    <source>
        <dbReference type="PROSITE" id="PS50056"/>
    </source>
</evidence>
<dbReference type="PANTHER" id="PTHR31126:SF1">
    <property type="entry name" value="TYROSINE SPECIFIC PROTEIN PHOSPHATASES DOMAIN-CONTAINING PROTEIN"/>
    <property type="match status" value="1"/>
</dbReference>
<proteinExistence type="inferred from homology"/>
<evidence type="ECO:0000256" key="1">
    <source>
        <dbReference type="ARBA" id="ARBA00009580"/>
    </source>
</evidence>
<dbReference type="AlphaFoldDB" id="A0A3L7AVD2"/>
<dbReference type="PROSITE" id="PS00383">
    <property type="entry name" value="TYR_PHOSPHATASE_1"/>
    <property type="match status" value="1"/>
</dbReference>
<dbReference type="OrthoDB" id="1188001at2"/>
<accession>A0A3L7AVD2</accession>
<dbReference type="Pfam" id="PF13350">
    <property type="entry name" value="Y_phosphatase3"/>
    <property type="match status" value="1"/>
</dbReference>
<name>A0A3L7AVD2_9MICO</name>
<reference evidence="4 5" key="1">
    <citation type="submission" date="2018-10" db="EMBL/GenBank/DDBJ databases">
        <authorList>
            <person name="Li J."/>
        </authorList>
    </citation>
    <scope>NUCLEOTIDE SEQUENCE [LARGE SCALE GENOMIC DNA]</scope>
    <source>
        <strain evidence="4 5">JCM 11654</strain>
    </source>
</reference>
<dbReference type="PROSITE" id="PS50056">
    <property type="entry name" value="TYR_PHOSPHATASE_2"/>
    <property type="match status" value="1"/>
</dbReference>
<dbReference type="SUPFAM" id="SSF52799">
    <property type="entry name" value="(Phosphotyrosine protein) phosphatases II"/>
    <property type="match status" value="1"/>
</dbReference>
<dbReference type="InterPro" id="IPR026893">
    <property type="entry name" value="Tyr/Ser_Pase_IphP-type"/>
</dbReference>
<evidence type="ECO:0000313" key="4">
    <source>
        <dbReference type="EMBL" id="RLP84489.1"/>
    </source>
</evidence>
<dbReference type="Proteomes" id="UP000269438">
    <property type="component" value="Unassembled WGS sequence"/>
</dbReference>
<dbReference type="InterPro" id="IPR016130">
    <property type="entry name" value="Tyr_Pase_AS"/>
</dbReference>